<accession>A0A9W5KQZ2</accession>
<gene>
    <name evidence="1" type="ORF">IK5_06120</name>
</gene>
<dbReference type="RefSeq" id="WP_001055584.1">
    <property type="nucleotide sequence ID" value="NZ_JH791887.1"/>
</dbReference>
<proteinExistence type="predicted"/>
<organism evidence="1 2">
    <name type="scientific">Bacillus cereus VD154</name>
    <dbReference type="NCBI Taxonomy" id="1053238"/>
    <lineage>
        <taxon>Bacteria</taxon>
        <taxon>Bacillati</taxon>
        <taxon>Bacillota</taxon>
        <taxon>Bacilli</taxon>
        <taxon>Bacillales</taxon>
        <taxon>Bacillaceae</taxon>
        <taxon>Bacillus</taxon>
        <taxon>Bacillus cereus group</taxon>
    </lineage>
</organism>
<evidence type="ECO:0000313" key="1">
    <source>
        <dbReference type="EMBL" id="EJR60972.1"/>
    </source>
</evidence>
<dbReference type="EMBL" id="AHFG01000101">
    <property type="protein sequence ID" value="EJR60972.1"/>
    <property type="molecule type" value="Genomic_DNA"/>
</dbReference>
<name>A0A9W5KQZ2_BACCE</name>
<comment type="caution">
    <text evidence="1">The sequence shown here is derived from an EMBL/GenBank/DDBJ whole genome shotgun (WGS) entry which is preliminary data.</text>
</comment>
<dbReference type="AlphaFoldDB" id="A0A9W5KQZ2"/>
<reference evidence="1 2" key="1">
    <citation type="submission" date="2012-04" db="EMBL/GenBank/DDBJ databases">
        <title>The Genome Sequence of Bacillus cereus VD154.</title>
        <authorList>
            <consortium name="The Broad Institute Genome Sequencing Platform"/>
            <consortium name="The Broad Institute Genome Sequencing Center for Infectious Disease"/>
            <person name="Feldgarden M."/>
            <person name="Van der Auwera G.A."/>
            <person name="Mahillon J."/>
            <person name="Duprez V."/>
            <person name="Timmery S."/>
            <person name="Mattelet C."/>
            <person name="Dierick K."/>
            <person name="Sun M."/>
            <person name="Yu Z."/>
            <person name="Zhu L."/>
            <person name="Hu X."/>
            <person name="Shank E.B."/>
            <person name="Swiecicka I."/>
            <person name="Hansen B.M."/>
            <person name="Andrup L."/>
            <person name="Young S.K."/>
            <person name="Zeng Q."/>
            <person name="Gargeya S."/>
            <person name="Fitzgerald M."/>
            <person name="Haas B."/>
            <person name="Abouelleil A."/>
            <person name="Alvarado L."/>
            <person name="Arachchi H.M."/>
            <person name="Berlin A."/>
            <person name="Chapman S.B."/>
            <person name="Goldberg J."/>
            <person name="Griggs A."/>
            <person name="Gujja S."/>
            <person name="Hansen M."/>
            <person name="Howarth C."/>
            <person name="Imamovic A."/>
            <person name="Larimer J."/>
            <person name="McCowen C."/>
            <person name="Montmayeur A."/>
            <person name="Murphy C."/>
            <person name="Neiman D."/>
            <person name="Pearson M."/>
            <person name="Priest M."/>
            <person name="Roberts A."/>
            <person name="Saif S."/>
            <person name="Shea T."/>
            <person name="Sisk P."/>
            <person name="Sykes S."/>
            <person name="Wortman J."/>
            <person name="Nusbaum C."/>
            <person name="Birren B."/>
        </authorList>
    </citation>
    <scope>NUCLEOTIDE SEQUENCE [LARGE SCALE GENOMIC DNA]</scope>
    <source>
        <strain evidence="1 2">VD154</strain>
    </source>
</reference>
<evidence type="ECO:0000313" key="2">
    <source>
        <dbReference type="Proteomes" id="UP000006967"/>
    </source>
</evidence>
<protein>
    <submittedName>
        <fullName evidence="1">Uncharacterized protein</fullName>
    </submittedName>
</protein>
<dbReference type="Proteomes" id="UP000006967">
    <property type="component" value="Unassembled WGS sequence"/>
</dbReference>
<sequence>MNMDISNQILNGMKEYINDENVLLTLVYGSQSWNNINKKDTDIDMMFIVKNTDNAFKNQLIQKFIQLNLSLQYKLDTEVPYDNKLVIDMKAIISAVEGQAFKTNNIFIIPPIIKDELFLKSKDIQLRLILSALTTNPILLSGDVKLFVLIKHLAFVAILNIITNFFHFYSFTVHDLLEKLLTNGINSGEEYLGYKNNPIQIESYRVFVTEQLHVLILNEVASFKNGIYHLDSYALECYHTEKITELRMFQ</sequence>